<feature type="domain" description="Methyltransferase type 11" evidence="1">
    <location>
        <begin position="48"/>
        <end position="142"/>
    </location>
</feature>
<dbReference type="GO" id="GO:0032259">
    <property type="term" value="P:methylation"/>
    <property type="evidence" value="ECO:0007669"/>
    <property type="project" value="UniProtKB-KW"/>
</dbReference>
<organism evidence="2 3">
    <name type="scientific">Winmispira thermophila (strain ATCC 700085 / DSM 6578 / Z-1203)</name>
    <name type="common">Spirochaeta thermophila</name>
    <dbReference type="NCBI Taxonomy" id="869211"/>
    <lineage>
        <taxon>Bacteria</taxon>
        <taxon>Pseudomonadati</taxon>
        <taxon>Spirochaetota</taxon>
        <taxon>Spirochaetia</taxon>
        <taxon>Winmispirales</taxon>
        <taxon>Winmispiraceae</taxon>
        <taxon>Winmispira</taxon>
    </lineage>
</organism>
<dbReference type="CDD" id="cd02440">
    <property type="entry name" value="AdoMet_MTases"/>
    <property type="match status" value="1"/>
</dbReference>
<sequence length="207" mass="23830">MSDRATERTRRRYDRFARFYDRVEAWVEERLFAPWRRETLSQVSGKVLEIGVGTGKNLPYYPEGVELVGIDLSPKMLERAKARAERLGLKVTLLEMDAQELFFPPATFDFVVGTFVLCSIPDPVRALREAGRVLKPGGRLIFLEHVLSRHPLIALWEHLHNPLTRSLFGFNVNRDTRGNLLKAGLVLERDEILGLVDVFRRFVCRVP</sequence>
<evidence type="ECO:0000313" key="3">
    <source>
        <dbReference type="Proteomes" id="UP000007254"/>
    </source>
</evidence>
<dbReference type="KEGG" id="stq:Spith_0725"/>
<dbReference type="InterPro" id="IPR013216">
    <property type="entry name" value="Methyltransf_11"/>
</dbReference>
<dbReference type="RefSeq" id="WP_014624382.1">
    <property type="nucleotide sequence ID" value="NC_017583.1"/>
</dbReference>
<name>G0GAN9_WINT7</name>
<evidence type="ECO:0000259" key="1">
    <source>
        <dbReference type="Pfam" id="PF08241"/>
    </source>
</evidence>
<dbReference type="HOGENOM" id="CLU_037990_7_3_12"/>
<dbReference type="Proteomes" id="UP000007254">
    <property type="component" value="Chromosome"/>
</dbReference>
<accession>G0GAN9</accession>
<dbReference type="EMBL" id="CP002903">
    <property type="protein sequence ID" value="AEJ61004.1"/>
    <property type="molecule type" value="Genomic_DNA"/>
</dbReference>
<evidence type="ECO:0000313" key="2">
    <source>
        <dbReference type="EMBL" id="AEJ61004.1"/>
    </source>
</evidence>
<proteinExistence type="predicted"/>
<dbReference type="InterPro" id="IPR052356">
    <property type="entry name" value="Thiol_S-MT"/>
</dbReference>
<gene>
    <name evidence="2" type="ordered locus">Spith_0725</name>
</gene>
<dbReference type="Gene3D" id="3.40.50.150">
    <property type="entry name" value="Vaccinia Virus protein VP39"/>
    <property type="match status" value="1"/>
</dbReference>
<dbReference type="InterPro" id="IPR029063">
    <property type="entry name" value="SAM-dependent_MTases_sf"/>
</dbReference>
<dbReference type="GO" id="GO:0008757">
    <property type="term" value="F:S-adenosylmethionine-dependent methyltransferase activity"/>
    <property type="evidence" value="ECO:0007669"/>
    <property type="project" value="InterPro"/>
</dbReference>
<dbReference type="PANTHER" id="PTHR45036:SF1">
    <property type="entry name" value="METHYLTRANSFERASE LIKE 7A"/>
    <property type="match status" value="1"/>
</dbReference>
<dbReference type="Pfam" id="PF08241">
    <property type="entry name" value="Methyltransf_11"/>
    <property type="match status" value="1"/>
</dbReference>
<dbReference type="SUPFAM" id="SSF53335">
    <property type="entry name" value="S-adenosyl-L-methionine-dependent methyltransferases"/>
    <property type="match status" value="1"/>
</dbReference>
<keyword evidence="2" id="KW-0808">Transferase</keyword>
<protein>
    <submittedName>
        <fullName evidence="2">Methyltransferase type 11</fullName>
    </submittedName>
</protein>
<dbReference type="AlphaFoldDB" id="G0GAN9"/>
<dbReference type="PANTHER" id="PTHR45036">
    <property type="entry name" value="METHYLTRANSFERASE LIKE 7B"/>
    <property type="match status" value="1"/>
</dbReference>
<dbReference type="OrthoDB" id="9772751at2"/>
<reference evidence="2 3" key="1">
    <citation type="submission" date="2011-06" db="EMBL/GenBank/DDBJ databases">
        <title>The complete genome of Spirochaeta thermophila DSM 6578.</title>
        <authorList>
            <consortium name="US DOE Joint Genome Institute (JGI-PGF)"/>
            <person name="Lucas S."/>
            <person name="Lapidus A."/>
            <person name="Bruce D."/>
            <person name="Goodwin L."/>
            <person name="Pitluck S."/>
            <person name="Peters L."/>
            <person name="Kyrpides N."/>
            <person name="Mavromatis K."/>
            <person name="Ivanova N."/>
            <person name="Mikailova N."/>
            <person name="Pagani I."/>
            <person name="Chertkov O."/>
            <person name="Detter J.C."/>
            <person name="Tapia R."/>
            <person name="Han C."/>
            <person name="Land M."/>
            <person name="Hauser L."/>
            <person name="Markowitz V."/>
            <person name="Cheng J.-F."/>
            <person name="Hugenholtz P."/>
            <person name="Woyke T."/>
            <person name="Wu D."/>
            <person name="Spring S."/>
            <person name="Merkhoffer B."/>
            <person name="Schneider S."/>
            <person name="Klenk H.-P."/>
            <person name="Eisen J.A."/>
        </authorList>
    </citation>
    <scope>NUCLEOTIDE SEQUENCE [LARGE SCALE GENOMIC DNA]</scope>
    <source>
        <strain evidence="3">ATCC 700085 / DSM 6578 / Z-1203</strain>
    </source>
</reference>
<keyword evidence="2" id="KW-0489">Methyltransferase</keyword>
<keyword evidence="3" id="KW-1185">Reference proteome</keyword>